<evidence type="ECO:0000256" key="1">
    <source>
        <dbReference type="SAM" id="Phobius"/>
    </source>
</evidence>
<comment type="caution">
    <text evidence="2">The sequence shown here is derived from an EMBL/GenBank/DDBJ whole genome shotgun (WGS) entry which is preliminary data.</text>
</comment>
<sequence length="213" mass="24879">MISLTFIVNIAKLISEIIPKFYYLVSIAKWLHRKSVFLSFRSLPELFRSDTVPVYSYRFLAEETHFGDTPYRLAISFFCFLSAILVGLTDFFKSIFWLNKDFCDNTYQFFWIDNQTLDCASGFHLGCKAVFLSENVYRILGYAQIIRTLISVIKKYSLWMDDIGLILVEKLEALIVRFLGTVITLFYLVQLREIYKNTQSQNGVIDILAKNVY</sequence>
<organism evidence="2 3">
    <name type="scientific">Brachionus plicatilis</name>
    <name type="common">Marine rotifer</name>
    <name type="synonym">Brachionus muelleri</name>
    <dbReference type="NCBI Taxonomy" id="10195"/>
    <lineage>
        <taxon>Eukaryota</taxon>
        <taxon>Metazoa</taxon>
        <taxon>Spiralia</taxon>
        <taxon>Gnathifera</taxon>
        <taxon>Rotifera</taxon>
        <taxon>Eurotatoria</taxon>
        <taxon>Monogononta</taxon>
        <taxon>Pseudotrocha</taxon>
        <taxon>Ploima</taxon>
        <taxon>Brachionidae</taxon>
        <taxon>Brachionus</taxon>
    </lineage>
</organism>
<dbReference type="EMBL" id="REGN01004671">
    <property type="protein sequence ID" value="RNA16594.1"/>
    <property type="molecule type" value="Genomic_DNA"/>
</dbReference>
<dbReference type="Proteomes" id="UP000276133">
    <property type="component" value="Unassembled WGS sequence"/>
</dbReference>
<keyword evidence="1" id="KW-0472">Membrane</keyword>
<feature type="transmembrane region" description="Helical" evidence="1">
    <location>
        <begin position="73"/>
        <end position="92"/>
    </location>
</feature>
<evidence type="ECO:0000313" key="3">
    <source>
        <dbReference type="Proteomes" id="UP000276133"/>
    </source>
</evidence>
<name>A0A3M7QZQ8_BRAPC</name>
<evidence type="ECO:0000313" key="2">
    <source>
        <dbReference type="EMBL" id="RNA16594.1"/>
    </source>
</evidence>
<keyword evidence="1" id="KW-0812">Transmembrane</keyword>
<accession>A0A3M7QZQ8</accession>
<keyword evidence="1" id="KW-1133">Transmembrane helix</keyword>
<feature type="transmembrane region" description="Helical" evidence="1">
    <location>
        <begin position="173"/>
        <end position="189"/>
    </location>
</feature>
<gene>
    <name evidence="2" type="ORF">BpHYR1_011520</name>
</gene>
<reference evidence="2 3" key="1">
    <citation type="journal article" date="2018" name="Sci. Rep.">
        <title>Genomic signatures of local adaptation to the degree of environmental predictability in rotifers.</title>
        <authorList>
            <person name="Franch-Gras L."/>
            <person name="Hahn C."/>
            <person name="Garcia-Roger E.M."/>
            <person name="Carmona M.J."/>
            <person name="Serra M."/>
            <person name="Gomez A."/>
        </authorList>
    </citation>
    <scope>NUCLEOTIDE SEQUENCE [LARGE SCALE GENOMIC DNA]</scope>
    <source>
        <strain evidence="2">HYR1</strain>
    </source>
</reference>
<dbReference type="AlphaFoldDB" id="A0A3M7QZQ8"/>
<proteinExistence type="predicted"/>
<protein>
    <submittedName>
        <fullName evidence="2">Uncharacterized protein</fullName>
    </submittedName>
</protein>
<keyword evidence="3" id="KW-1185">Reference proteome</keyword>